<gene>
    <name evidence="6" type="ordered locus">Anacy_3233</name>
</gene>
<protein>
    <submittedName>
        <fullName evidence="6">Oligosaccharide biosynthesis protein Alg14 like protein</fullName>
    </submittedName>
</protein>
<dbReference type="STRING" id="272123.Anacy_3233"/>
<comment type="subcellular location">
    <subcellularLocation>
        <location evidence="1">Endoplasmic reticulum membrane</location>
        <topology evidence="1">Single-pass membrane protein</topology>
    </subcellularLocation>
</comment>
<proteinExistence type="predicted"/>
<dbReference type="KEGG" id="acy:Anacy_3233"/>
<dbReference type="SUPFAM" id="SSF53756">
    <property type="entry name" value="UDP-Glycosyltransferase/glycogen phosphorylase"/>
    <property type="match status" value="1"/>
</dbReference>
<accession>K9ZHH1</accession>
<dbReference type="InterPro" id="IPR013969">
    <property type="entry name" value="Oligosacch_biosynth_Alg14"/>
</dbReference>
<evidence type="ECO:0000313" key="6">
    <source>
        <dbReference type="EMBL" id="AFZ58641.1"/>
    </source>
</evidence>
<evidence type="ECO:0000256" key="4">
    <source>
        <dbReference type="ARBA" id="ARBA00022989"/>
    </source>
</evidence>
<dbReference type="HOGENOM" id="CLU_064541_3_0_3"/>
<evidence type="ECO:0000256" key="1">
    <source>
        <dbReference type="ARBA" id="ARBA00004389"/>
    </source>
</evidence>
<dbReference type="GO" id="GO:0004577">
    <property type="term" value="F:N-acetylglucosaminyldiphosphodolichol N-acetylglucosaminyltransferase activity"/>
    <property type="evidence" value="ECO:0007669"/>
    <property type="project" value="TreeGrafter"/>
</dbReference>
<evidence type="ECO:0000256" key="2">
    <source>
        <dbReference type="ARBA" id="ARBA00022692"/>
    </source>
</evidence>
<keyword evidence="7" id="KW-1185">Reference proteome</keyword>
<dbReference type="RefSeq" id="WP_015215267.1">
    <property type="nucleotide sequence ID" value="NC_019771.1"/>
</dbReference>
<dbReference type="GO" id="GO:0006488">
    <property type="term" value="P:dolichol-linked oligosaccharide biosynthetic process"/>
    <property type="evidence" value="ECO:0007669"/>
    <property type="project" value="InterPro"/>
</dbReference>
<dbReference type="PANTHER" id="PTHR12154">
    <property type="entry name" value="GLYCOSYL TRANSFERASE-RELATED"/>
    <property type="match status" value="1"/>
</dbReference>
<organism evidence="6 7">
    <name type="scientific">Anabaena cylindrica (strain ATCC 27899 / PCC 7122)</name>
    <dbReference type="NCBI Taxonomy" id="272123"/>
    <lineage>
        <taxon>Bacteria</taxon>
        <taxon>Bacillati</taxon>
        <taxon>Cyanobacteriota</taxon>
        <taxon>Cyanophyceae</taxon>
        <taxon>Nostocales</taxon>
        <taxon>Nostocaceae</taxon>
        <taxon>Anabaena</taxon>
    </lineage>
</organism>
<evidence type="ECO:0000256" key="3">
    <source>
        <dbReference type="ARBA" id="ARBA00022824"/>
    </source>
</evidence>
<dbReference type="PATRIC" id="fig|272123.3.peg.3525"/>
<keyword evidence="2" id="KW-0812">Transmembrane</keyword>
<dbReference type="Proteomes" id="UP000010474">
    <property type="component" value="Chromosome"/>
</dbReference>
<dbReference type="Gene3D" id="3.40.50.2000">
    <property type="entry name" value="Glycogen Phosphorylase B"/>
    <property type="match status" value="1"/>
</dbReference>
<sequence>MTVLLVCSSGGHFKALQQLRPFWENQDRVWVTFRTATTEADLTEEKVYWAYSPTNRNLPNLFRNLFLAWRLLRQTRPDVIISTGAGVAVPFLILGKLLGSKTVFIESVTRIHTLSLSAKLVLPFLSVLYVQWPQLQVRYPQAELVIPQEVLSY</sequence>
<dbReference type="eggNOG" id="COG0707">
    <property type="taxonomic scope" value="Bacteria"/>
</dbReference>
<dbReference type="PANTHER" id="PTHR12154:SF4">
    <property type="entry name" value="UDP-N-ACETYLGLUCOSAMINE TRANSFERASE SUBUNIT ALG14 HOMOLOG"/>
    <property type="match status" value="1"/>
</dbReference>
<dbReference type="AlphaFoldDB" id="K9ZHH1"/>
<keyword evidence="3" id="KW-0256">Endoplasmic reticulum</keyword>
<evidence type="ECO:0000256" key="5">
    <source>
        <dbReference type="ARBA" id="ARBA00023136"/>
    </source>
</evidence>
<name>K9ZHH1_ANACC</name>
<evidence type="ECO:0000313" key="7">
    <source>
        <dbReference type="Proteomes" id="UP000010474"/>
    </source>
</evidence>
<dbReference type="OrthoDB" id="555447at2"/>
<keyword evidence="5" id="KW-0472">Membrane</keyword>
<dbReference type="Pfam" id="PF08660">
    <property type="entry name" value="Alg14"/>
    <property type="match status" value="1"/>
</dbReference>
<keyword evidence="4" id="KW-1133">Transmembrane helix</keyword>
<dbReference type="EMBL" id="CP003659">
    <property type="protein sequence ID" value="AFZ58641.1"/>
    <property type="molecule type" value="Genomic_DNA"/>
</dbReference>
<reference evidence="7" key="1">
    <citation type="journal article" date="2013" name="Proc. Natl. Acad. Sci. U.S.A.">
        <title>Improving the coverage of the cyanobacterial phylum using diversity-driven genome sequencing.</title>
        <authorList>
            <person name="Shih P.M."/>
            <person name="Wu D."/>
            <person name="Latifi A."/>
            <person name="Axen S.D."/>
            <person name="Fewer D.P."/>
            <person name="Talla E."/>
            <person name="Calteau A."/>
            <person name="Cai F."/>
            <person name="Tandeau de Marsac N."/>
            <person name="Rippka R."/>
            <person name="Herdman M."/>
            <person name="Sivonen K."/>
            <person name="Coursin T."/>
            <person name="Laurent T."/>
            <person name="Goodwin L."/>
            <person name="Nolan M."/>
            <person name="Davenport K.W."/>
            <person name="Han C.S."/>
            <person name="Rubin E.M."/>
            <person name="Eisen J.A."/>
            <person name="Woyke T."/>
            <person name="Gugger M."/>
            <person name="Kerfeld C.A."/>
        </authorList>
    </citation>
    <scope>NUCLEOTIDE SEQUENCE [LARGE SCALE GENOMIC DNA]</scope>
    <source>
        <strain evidence="7">ATCC 27899 / PCC 7122</strain>
    </source>
</reference>
<dbReference type="NCBIfam" id="NF041549">
    <property type="entry name" value="PssD"/>
    <property type="match status" value="1"/>
</dbReference>